<proteinExistence type="predicted"/>
<dbReference type="EMBL" id="OU015566">
    <property type="protein sequence ID" value="CAG5105283.1"/>
    <property type="molecule type" value="Genomic_DNA"/>
</dbReference>
<name>A0ABN7SPP8_OIKDI</name>
<feature type="transmembrane region" description="Helical" evidence="1">
    <location>
        <begin position="126"/>
        <end position="151"/>
    </location>
</feature>
<keyword evidence="1" id="KW-1133">Transmembrane helix</keyword>
<accession>A0ABN7SPP8</accession>
<feature type="transmembrane region" description="Helical" evidence="1">
    <location>
        <begin position="64"/>
        <end position="85"/>
    </location>
</feature>
<keyword evidence="1" id="KW-0472">Membrane</keyword>
<keyword evidence="3" id="KW-1185">Reference proteome</keyword>
<keyword evidence="1" id="KW-0812">Transmembrane</keyword>
<protein>
    <submittedName>
        <fullName evidence="2">Oidioi.mRNA.OKI2018_I69.chr1.g1989.t1.cds</fullName>
    </submittedName>
</protein>
<evidence type="ECO:0000313" key="2">
    <source>
        <dbReference type="EMBL" id="CAG5105283.1"/>
    </source>
</evidence>
<sequence length="208" mass="23628">MSETPEKTRHTSVQREYLVNDDSRYPEKLCACRSEAWCKWFFFPSPLATYFIGKRLAFGAPIKYLIMGVILVVVFFIFKALSLFYTEDPDEAGKLASQSGWMDDPAIKAILTFGEEDVDWKKLPTMVYVLAIFGLTLIVLALIWTVALYTIRRKFDRLRGHDSADKACLSCLLTVFLPLCSQAQMGAILEGNQIEMWQAVKTSDEEAV</sequence>
<organism evidence="2 3">
    <name type="scientific">Oikopleura dioica</name>
    <name type="common">Tunicate</name>
    <dbReference type="NCBI Taxonomy" id="34765"/>
    <lineage>
        <taxon>Eukaryota</taxon>
        <taxon>Metazoa</taxon>
        <taxon>Chordata</taxon>
        <taxon>Tunicata</taxon>
        <taxon>Appendicularia</taxon>
        <taxon>Copelata</taxon>
        <taxon>Oikopleuridae</taxon>
        <taxon>Oikopleura</taxon>
    </lineage>
</organism>
<gene>
    <name evidence="2" type="ORF">OKIOD_LOCUS10754</name>
</gene>
<evidence type="ECO:0000313" key="3">
    <source>
        <dbReference type="Proteomes" id="UP001158576"/>
    </source>
</evidence>
<evidence type="ECO:0000256" key="1">
    <source>
        <dbReference type="SAM" id="Phobius"/>
    </source>
</evidence>
<dbReference type="Proteomes" id="UP001158576">
    <property type="component" value="Chromosome 1"/>
</dbReference>
<reference evidence="2 3" key="1">
    <citation type="submission" date="2021-04" db="EMBL/GenBank/DDBJ databases">
        <authorList>
            <person name="Bliznina A."/>
        </authorList>
    </citation>
    <scope>NUCLEOTIDE SEQUENCE [LARGE SCALE GENOMIC DNA]</scope>
</reference>